<name>A0A927CJ77_9BACL</name>
<gene>
    <name evidence="3" type="ORF">IDH41_07965</name>
</gene>
<protein>
    <submittedName>
        <fullName evidence="3">S-layer homology domain-containing protein</fullName>
    </submittedName>
</protein>
<organism evidence="3 4">
    <name type="scientific">Paenibacillus arenilitoris</name>
    <dbReference type="NCBI Taxonomy" id="2772299"/>
    <lineage>
        <taxon>Bacteria</taxon>
        <taxon>Bacillati</taxon>
        <taxon>Bacillota</taxon>
        <taxon>Bacilli</taxon>
        <taxon>Bacillales</taxon>
        <taxon>Paenibacillaceae</taxon>
        <taxon>Paenibacillus</taxon>
    </lineage>
</organism>
<feature type="domain" description="SLH" evidence="2">
    <location>
        <begin position="160"/>
        <end position="224"/>
    </location>
</feature>
<dbReference type="AlphaFoldDB" id="A0A927CJ77"/>
<feature type="signal peptide" evidence="1">
    <location>
        <begin position="1"/>
        <end position="24"/>
    </location>
</feature>
<reference evidence="3" key="1">
    <citation type="submission" date="2020-09" db="EMBL/GenBank/DDBJ databases">
        <title>A novel bacterium of genus Paenibacillus, isolated from South China Sea.</title>
        <authorList>
            <person name="Huang H."/>
            <person name="Mo K."/>
            <person name="Hu Y."/>
        </authorList>
    </citation>
    <scope>NUCLEOTIDE SEQUENCE</scope>
    <source>
        <strain evidence="3">IB182493</strain>
    </source>
</reference>
<dbReference type="PROSITE" id="PS51272">
    <property type="entry name" value="SLH"/>
    <property type="match status" value="2"/>
</dbReference>
<accession>A0A927CJ77</accession>
<evidence type="ECO:0000256" key="1">
    <source>
        <dbReference type="SAM" id="SignalP"/>
    </source>
</evidence>
<keyword evidence="4" id="KW-1185">Reference proteome</keyword>
<dbReference type="Proteomes" id="UP000632125">
    <property type="component" value="Unassembled WGS sequence"/>
</dbReference>
<evidence type="ECO:0000259" key="2">
    <source>
        <dbReference type="PROSITE" id="PS51272"/>
    </source>
</evidence>
<evidence type="ECO:0000313" key="4">
    <source>
        <dbReference type="Proteomes" id="UP000632125"/>
    </source>
</evidence>
<feature type="chain" id="PRO_5039511243" evidence="1">
    <location>
        <begin position="25"/>
        <end position="1025"/>
    </location>
</feature>
<feature type="domain" description="SLH" evidence="2">
    <location>
        <begin position="95"/>
        <end position="158"/>
    </location>
</feature>
<dbReference type="InterPro" id="IPR001119">
    <property type="entry name" value="SLH_dom"/>
</dbReference>
<keyword evidence="1" id="KW-0732">Signal</keyword>
<proteinExistence type="predicted"/>
<dbReference type="EMBL" id="JACXIY010000010">
    <property type="protein sequence ID" value="MBD2868509.1"/>
    <property type="molecule type" value="Genomic_DNA"/>
</dbReference>
<sequence>MKRMYGFLSVLLLFYTICSPAALAEEAAGKSVDQFTDLKHLPAEVKNKFDVLIKSGIFHGISDDRFGLDLKMNRAQMAKVASLIFELPVDYGLSASSFSDVAKEGPHGYALPYIEALKAAKMTKGSDAKGTLYNPSGEVGRQELATFLIRGLGLEDEALEAKPVDDRTVSQWARPYVALALENKLLANKYGGTAFEGAAPVTRYELALAAYEARNLFIAGKVPDKASIVNAHPTGAKEVTVWLNKEVDTGKAKLGVTRDGSDRPGDIEWASDKMTATITLDQKLTQGKYLVKLTGLDEEAVDRTEAEFTAQDERLAAFRFASSSDILPQAKVIIPFKAVNQYDEESDWTASDFRIEVGADKVRAVPLAGKQAFQLDLSRHTKGAPVSVILMPNPMTADTSPVSKLFTVGDPPIVSRVELGELKFLGSDKALKPGGRAYQLFSAFDQYGFRISDADLLNGERGITTAFSEPGVFRDNPSMGKLFDYDNDGYPDLSIEVSPDVKIGKEVSLMLFTRIYGQQTSVKLKVKAAQMPASVEFDFADTLTVGEEDVYIPIIVKDEEGVALSQSQIVDAETSGLLQVASSGQLVVEADPPFRTDYSVTPNVSRKAAIQANGTDRGKIRIARAAGAGQALVSVILPHTGKSAQLSVYVEEPQERVPASVKLDGDSSILLLPGKEQQVKFKILDQYGDQFNAALPDYKVEYKLERTAGEAGAVTTKGAAVLNDETAAVRIEMNDSSGKGVTFVADPAKTGSYRLSVSLIRVDSSGALIGILSSASAVAEVYGGSQTLTYEMELDDTLFAAGSYYYERKEITTVTDSTYLLASRDLFAREIEISAKDEQGRDVALPSGIIRQIGSSDPDVIGDDDVSRIIGLSAGKATVTVIFDTPTGARTLSKEVVVKDERPAIQEMKVDKSANVIDSSLPNGLLPWDERLMKKVTVTDQYGNSVANDKIAEYNDLFGISFLIGDIHYVPNTSPDKKDKIYIDDGNRIVYKPGSGNEDEPNMTDFTLTAVAPNGKTSSTFITVN</sequence>
<evidence type="ECO:0000313" key="3">
    <source>
        <dbReference type="EMBL" id="MBD2868509.1"/>
    </source>
</evidence>
<dbReference type="RefSeq" id="WP_190859867.1">
    <property type="nucleotide sequence ID" value="NZ_JACXIY010000010.1"/>
</dbReference>
<comment type="caution">
    <text evidence="3">The sequence shown here is derived from an EMBL/GenBank/DDBJ whole genome shotgun (WGS) entry which is preliminary data.</text>
</comment>